<sequence length="103" mass="11292">MQPGTGMTITRELVHRKRDEILGIASRYGASNLRIFGSILNDEPFTSEDLDLLIDMEESRDILDRIALARALAACLSCRVDVVTAADLTGSYREAILAEAVPI</sequence>
<dbReference type="GO" id="GO:0016779">
    <property type="term" value="F:nucleotidyltransferase activity"/>
    <property type="evidence" value="ECO:0007669"/>
    <property type="project" value="UniProtKB-KW"/>
</dbReference>
<dbReference type="AlphaFoldDB" id="A0A0W8FGD9"/>
<reference evidence="8" key="1">
    <citation type="journal article" date="2015" name="Proc. Natl. Acad. Sci. U.S.A.">
        <title>Networks of energetic and metabolic interactions define dynamics in microbial communities.</title>
        <authorList>
            <person name="Embree M."/>
            <person name="Liu J.K."/>
            <person name="Al-Bassam M.M."/>
            <person name="Zengler K."/>
        </authorList>
    </citation>
    <scope>NUCLEOTIDE SEQUENCE</scope>
</reference>
<evidence type="ECO:0000256" key="1">
    <source>
        <dbReference type="ARBA" id="ARBA00001946"/>
    </source>
</evidence>
<dbReference type="Gene3D" id="3.30.460.10">
    <property type="entry name" value="Beta Polymerase, domain 2"/>
    <property type="match status" value="1"/>
</dbReference>
<evidence type="ECO:0000256" key="2">
    <source>
        <dbReference type="ARBA" id="ARBA00022679"/>
    </source>
</evidence>
<evidence type="ECO:0000256" key="6">
    <source>
        <dbReference type="ARBA" id="ARBA00022840"/>
    </source>
</evidence>
<keyword evidence="3" id="KW-0548">Nucleotidyltransferase</keyword>
<evidence type="ECO:0008006" key="9">
    <source>
        <dbReference type="Google" id="ProtNLM"/>
    </source>
</evidence>
<accession>A0A0W8FGD9</accession>
<dbReference type="PANTHER" id="PTHR33571:SF12">
    <property type="entry name" value="BSL3053 PROTEIN"/>
    <property type="match status" value="1"/>
</dbReference>
<evidence type="ECO:0000256" key="4">
    <source>
        <dbReference type="ARBA" id="ARBA00022723"/>
    </source>
</evidence>
<dbReference type="PANTHER" id="PTHR33571">
    <property type="entry name" value="SSL8005 PROTEIN"/>
    <property type="match status" value="1"/>
</dbReference>
<dbReference type="InterPro" id="IPR043519">
    <property type="entry name" value="NT_sf"/>
</dbReference>
<comment type="cofactor">
    <cofactor evidence="1">
        <name>Mg(2+)</name>
        <dbReference type="ChEBI" id="CHEBI:18420"/>
    </cofactor>
</comment>
<organism evidence="8">
    <name type="scientific">hydrocarbon metagenome</name>
    <dbReference type="NCBI Taxonomy" id="938273"/>
    <lineage>
        <taxon>unclassified sequences</taxon>
        <taxon>metagenomes</taxon>
        <taxon>ecological metagenomes</taxon>
    </lineage>
</organism>
<proteinExistence type="predicted"/>
<evidence type="ECO:0000256" key="3">
    <source>
        <dbReference type="ARBA" id="ARBA00022695"/>
    </source>
</evidence>
<keyword evidence="6" id="KW-0067">ATP-binding</keyword>
<keyword evidence="2" id="KW-0808">Transferase</keyword>
<dbReference type="SUPFAM" id="SSF81301">
    <property type="entry name" value="Nucleotidyltransferase"/>
    <property type="match status" value="1"/>
</dbReference>
<keyword evidence="7" id="KW-0460">Magnesium</keyword>
<keyword evidence="4" id="KW-0479">Metal-binding</keyword>
<name>A0A0W8FGD9_9ZZZZ</name>
<dbReference type="InterPro" id="IPR052038">
    <property type="entry name" value="Type-VII_TA_antitoxin"/>
</dbReference>
<keyword evidence="5" id="KW-0547">Nucleotide-binding</keyword>
<protein>
    <recommendedName>
        <fullName evidence="9">Nucleotidyltransferase</fullName>
    </recommendedName>
</protein>
<dbReference type="EMBL" id="LNQE01001243">
    <property type="protein sequence ID" value="KUG19929.1"/>
    <property type="molecule type" value="Genomic_DNA"/>
</dbReference>
<dbReference type="GO" id="GO:0046872">
    <property type="term" value="F:metal ion binding"/>
    <property type="evidence" value="ECO:0007669"/>
    <property type="project" value="UniProtKB-KW"/>
</dbReference>
<evidence type="ECO:0000256" key="7">
    <source>
        <dbReference type="ARBA" id="ARBA00022842"/>
    </source>
</evidence>
<dbReference type="CDD" id="cd05403">
    <property type="entry name" value="NT_KNTase_like"/>
    <property type="match status" value="1"/>
</dbReference>
<evidence type="ECO:0000256" key="5">
    <source>
        <dbReference type="ARBA" id="ARBA00022741"/>
    </source>
</evidence>
<dbReference type="GO" id="GO:0005524">
    <property type="term" value="F:ATP binding"/>
    <property type="evidence" value="ECO:0007669"/>
    <property type="project" value="UniProtKB-KW"/>
</dbReference>
<comment type="caution">
    <text evidence="8">The sequence shown here is derived from an EMBL/GenBank/DDBJ whole genome shotgun (WGS) entry which is preliminary data.</text>
</comment>
<gene>
    <name evidence="8" type="ORF">ASZ90_010322</name>
</gene>
<evidence type="ECO:0000313" key="8">
    <source>
        <dbReference type="EMBL" id="KUG19929.1"/>
    </source>
</evidence>